<comment type="caution">
    <text evidence="3">The sequence shown here is derived from an EMBL/GenBank/DDBJ whole genome shotgun (WGS) entry which is preliminary data.</text>
</comment>
<dbReference type="Proteomes" id="UP000176700">
    <property type="component" value="Unassembled WGS sequence"/>
</dbReference>
<sequence>MQIIYEDDDVFAAVKPAGVVMHADSHHPKGSFLEMVCTLRPTAQLLHRLDKDTSGVALFAKTDAAASYYKKLFKDTLIQKTYLALVVGTFTKKKGIIALPIGRSSSDPRKRSVGGKKGKLREARTDYSVLERFGDSFTLLEVFPKTGRTHQVRSHLASIGHPVACDALYGGKKYACPQGLKRQFLHAFGLSFTSRKGIRVKVEADLPEDLRYTLKELKKK</sequence>
<accession>A0A1G2FXJ4</accession>
<dbReference type="EMBL" id="MHNI01000013">
    <property type="protein sequence ID" value="OGZ42796.1"/>
    <property type="molecule type" value="Genomic_DNA"/>
</dbReference>
<protein>
    <recommendedName>
        <fullName evidence="2">Pseudouridine synthase RsuA/RluA-like domain-containing protein</fullName>
    </recommendedName>
</protein>
<evidence type="ECO:0000259" key="2">
    <source>
        <dbReference type="Pfam" id="PF00849"/>
    </source>
</evidence>
<dbReference type="Pfam" id="PF00849">
    <property type="entry name" value="PseudoU_synth_2"/>
    <property type="match status" value="1"/>
</dbReference>
<dbReference type="Gene3D" id="3.30.2350.10">
    <property type="entry name" value="Pseudouridine synthase"/>
    <property type="match status" value="1"/>
</dbReference>
<proteinExistence type="inferred from homology"/>
<comment type="similarity">
    <text evidence="1">Belongs to the pseudouridine synthase RluA family.</text>
</comment>
<feature type="domain" description="Pseudouridine synthase RsuA/RluA-like" evidence="2">
    <location>
        <begin position="10"/>
        <end position="158"/>
    </location>
</feature>
<organism evidence="3 4">
    <name type="scientific">Candidatus Ryanbacteria bacterium RIFCSPHIGHO2_01_45_13</name>
    <dbReference type="NCBI Taxonomy" id="1802112"/>
    <lineage>
        <taxon>Bacteria</taxon>
        <taxon>Candidatus Ryaniibacteriota</taxon>
    </lineage>
</organism>
<dbReference type="InterPro" id="IPR020103">
    <property type="entry name" value="PsdUridine_synth_cat_dom_sf"/>
</dbReference>
<dbReference type="GO" id="GO:0009982">
    <property type="term" value="F:pseudouridine synthase activity"/>
    <property type="evidence" value="ECO:0007669"/>
    <property type="project" value="InterPro"/>
</dbReference>
<evidence type="ECO:0000313" key="4">
    <source>
        <dbReference type="Proteomes" id="UP000176700"/>
    </source>
</evidence>
<dbReference type="GO" id="GO:0000455">
    <property type="term" value="P:enzyme-directed rRNA pseudouridine synthesis"/>
    <property type="evidence" value="ECO:0007669"/>
    <property type="project" value="TreeGrafter"/>
</dbReference>
<dbReference type="CDD" id="cd02869">
    <property type="entry name" value="PseudoU_synth_RluA_like"/>
    <property type="match status" value="1"/>
</dbReference>
<dbReference type="SUPFAM" id="SSF55120">
    <property type="entry name" value="Pseudouridine synthase"/>
    <property type="match status" value="1"/>
</dbReference>
<evidence type="ECO:0000313" key="3">
    <source>
        <dbReference type="EMBL" id="OGZ42796.1"/>
    </source>
</evidence>
<dbReference type="PANTHER" id="PTHR21600">
    <property type="entry name" value="MITOCHONDRIAL RNA PSEUDOURIDINE SYNTHASE"/>
    <property type="match status" value="1"/>
</dbReference>
<dbReference type="PANTHER" id="PTHR21600:SF87">
    <property type="entry name" value="RNA PSEUDOURIDYLATE SYNTHASE DOMAIN-CONTAINING PROTEIN 1"/>
    <property type="match status" value="1"/>
</dbReference>
<dbReference type="InterPro" id="IPR050188">
    <property type="entry name" value="RluA_PseudoU_synthase"/>
</dbReference>
<gene>
    <name evidence="3" type="ORF">A2W41_00545</name>
</gene>
<name>A0A1G2FXJ4_9BACT</name>
<evidence type="ECO:0000256" key="1">
    <source>
        <dbReference type="ARBA" id="ARBA00010876"/>
    </source>
</evidence>
<reference evidence="3 4" key="1">
    <citation type="journal article" date="2016" name="Nat. Commun.">
        <title>Thousands of microbial genomes shed light on interconnected biogeochemical processes in an aquifer system.</title>
        <authorList>
            <person name="Anantharaman K."/>
            <person name="Brown C.T."/>
            <person name="Hug L.A."/>
            <person name="Sharon I."/>
            <person name="Castelle C.J."/>
            <person name="Probst A.J."/>
            <person name="Thomas B.C."/>
            <person name="Singh A."/>
            <person name="Wilkins M.J."/>
            <person name="Karaoz U."/>
            <person name="Brodie E.L."/>
            <person name="Williams K.H."/>
            <person name="Hubbard S.S."/>
            <person name="Banfield J.F."/>
        </authorList>
    </citation>
    <scope>NUCLEOTIDE SEQUENCE [LARGE SCALE GENOMIC DNA]</scope>
</reference>
<dbReference type="GO" id="GO:0140098">
    <property type="term" value="F:catalytic activity, acting on RNA"/>
    <property type="evidence" value="ECO:0007669"/>
    <property type="project" value="UniProtKB-ARBA"/>
</dbReference>
<dbReference type="InterPro" id="IPR006145">
    <property type="entry name" value="PsdUridine_synth_RsuA/RluA"/>
</dbReference>
<dbReference type="AlphaFoldDB" id="A0A1G2FXJ4"/>
<dbReference type="GO" id="GO:0003723">
    <property type="term" value="F:RNA binding"/>
    <property type="evidence" value="ECO:0007669"/>
    <property type="project" value="InterPro"/>
</dbReference>